<dbReference type="EMBL" id="JAWLJX010000001">
    <property type="protein sequence ID" value="MDV6259811.1"/>
    <property type="molecule type" value="Genomic_DNA"/>
</dbReference>
<evidence type="ECO:0000313" key="2">
    <source>
        <dbReference type="EMBL" id="MDV6259811.1"/>
    </source>
</evidence>
<evidence type="ECO:0000256" key="1">
    <source>
        <dbReference type="SAM" id="MobiDB-lite"/>
    </source>
</evidence>
<feature type="compositionally biased region" description="Basic and acidic residues" evidence="1">
    <location>
        <begin position="53"/>
        <end position="63"/>
    </location>
</feature>
<evidence type="ECO:0000313" key="3">
    <source>
        <dbReference type="Proteomes" id="UP001185755"/>
    </source>
</evidence>
<keyword evidence="3" id="KW-1185">Reference proteome</keyword>
<evidence type="ECO:0008006" key="4">
    <source>
        <dbReference type="Google" id="ProtNLM"/>
    </source>
</evidence>
<dbReference type="RefSeq" id="WP_317562714.1">
    <property type="nucleotide sequence ID" value="NZ_JAWLJX010000001.1"/>
</dbReference>
<proteinExistence type="predicted"/>
<feature type="region of interest" description="Disordered" evidence="1">
    <location>
        <begin position="45"/>
        <end position="100"/>
    </location>
</feature>
<gene>
    <name evidence="2" type="ORF">R3P96_00505</name>
</gene>
<protein>
    <recommendedName>
        <fullName evidence="4">Secreted protein</fullName>
    </recommendedName>
</protein>
<sequence>MKLASIVTSGIAALTLTLSVTPLAVTETRTLHQIQHRLLGGRHQHRIRLRVAPHPDVRYRGQRTDPPPADPPIESGHVSAGHPPPLSPAPAQSHRATGPR</sequence>
<dbReference type="Proteomes" id="UP001185755">
    <property type="component" value="Unassembled WGS sequence"/>
</dbReference>
<comment type="caution">
    <text evidence="2">The sequence shown here is derived from an EMBL/GenBank/DDBJ whole genome shotgun (WGS) entry which is preliminary data.</text>
</comment>
<accession>A0ABU4B6P4</accession>
<organism evidence="2 3">
    <name type="scientific">Rhodococcoides yunnanense</name>
    <dbReference type="NCBI Taxonomy" id="278209"/>
    <lineage>
        <taxon>Bacteria</taxon>
        <taxon>Bacillati</taxon>
        <taxon>Actinomycetota</taxon>
        <taxon>Actinomycetes</taxon>
        <taxon>Mycobacteriales</taxon>
        <taxon>Nocardiaceae</taxon>
        <taxon>Rhodococcoides</taxon>
    </lineage>
</organism>
<name>A0ABU4B6P4_9NOCA</name>
<reference evidence="2 3" key="1">
    <citation type="submission" date="2023-10" db="EMBL/GenBank/DDBJ databases">
        <title>Development of a sustainable strategy for remediation of hydrocarbon-contaminated territories based on the waste exchange concept.</title>
        <authorList>
            <person name="Krivoruchko A."/>
        </authorList>
    </citation>
    <scope>NUCLEOTIDE SEQUENCE [LARGE SCALE GENOMIC DNA]</scope>
    <source>
        <strain evidence="2 3">IEGM 1323</strain>
    </source>
</reference>